<dbReference type="InterPro" id="IPR056397">
    <property type="entry name" value="Fn3_arc"/>
</dbReference>
<proteinExistence type="predicted"/>
<reference evidence="4 5" key="1">
    <citation type="journal article" date="2019" name="Int. J. Syst. Evol. Microbiol.">
        <title>The Global Catalogue of Microorganisms (GCM) 10K type strain sequencing project: providing services to taxonomists for standard genome sequencing and annotation.</title>
        <authorList>
            <consortium name="The Broad Institute Genomics Platform"/>
            <consortium name="The Broad Institute Genome Sequencing Center for Infectious Disease"/>
            <person name="Wu L."/>
            <person name="Ma J."/>
        </authorList>
    </citation>
    <scope>NUCLEOTIDE SEQUENCE [LARGE SCALE GENOMIC DNA]</scope>
    <source>
        <strain evidence="4 5">DT85</strain>
    </source>
</reference>
<sequence length="431" mass="45936">MLGPPRPSADTAGEVGALRLVALALALCVLLASTAAALPLAAAPTDAADAVAPVQPVEPADNTTARLVLPAGDDRTSDFYTARLDVAGSTAAQTARIHGRYVTVELREEFAAAETDEERRRVVETTATEIDERLTELESRQETALSSYVAGDLSAGGLLRELVAVHTAARALETTVNQLYTYDRAVGTPVPPTEIARLKSRIIPLQGPVRDRVASALRTEGESARVYVVASGNGLVLSTVAEGDFSTQYVREALYRDGFDDSFSDRPITLDTFRDRMEELYPWVFGTDPPTDTVLTSEPYYLNAGVYGIAINHPQGTVSDRDLVVYYDASTDEVFYEVQRQDVSTLPTRVLANATDDGLLLTLRGTHADGPLAVEVRNATTGERVDATVTLNGDTLGTTGGDGLWTVAPRGTFVVTAETGDGNVTASVTNV</sequence>
<dbReference type="GeneID" id="79267031"/>
<feature type="domain" description="DUF7096" evidence="3">
    <location>
        <begin position="22"/>
        <end position="220"/>
    </location>
</feature>
<feature type="domain" description="DUF7094" evidence="2">
    <location>
        <begin position="226"/>
        <end position="347"/>
    </location>
</feature>
<accession>A0ABD5ZPF9</accession>
<evidence type="ECO:0000259" key="2">
    <source>
        <dbReference type="Pfam" id="PF23375"/>
    </source>
</evidence>
<organism evidence="4 5">
    <name type="scientific">Halosegnis marinus</name>
    <dbReference type="NCBI Taxonomy" id="3034023"/>
    <lineage>
        <taxon>Archaea</taxon>
        <taxon>Methanobacteriati</taxon>
        <taxon>Methanobacteriota</taxon>
        <taxon>Stenosarchaea group</taxon>
        <taxon>Halobacteria</taxon>
        <taxon>Halobacteriales</taxon>
        <taxon>Natronomonadaceae</taxon>
        <taxon>Halosegnis</taxon>
    </lineage>
</organism>
<dbReference type="InterPro" id="IPR055520">
    <property type="entry name" value="DUF7094"/>
</dbReference>
<dbReference type="EMBL" id="JBHTAP010000001">
    <property type="protein sequence ID" value="MFC7235338.1"/>
    <property type="molecule type" value="Genomic_DNA"/>
</dbReference>
<name>A0ABD5ZPF9_9EURY</name>
<dbReference type="InterPro" id="IPR055522">
    <property type="entry name" value="DUF7096"/>
</dbReference>
<dbReference type="Pfam" id="PF23379">
    <property type="entry name" value="DUF7096"/>
    <property type="match status" value="1"/>
</dbReference>
<dbReference type="Pfam" id="PF23374">
    <property type="entry name" value="Fn3_arc"/>
    <property type="match status" value="1"/>
</dbReference>
<dbReference type="RefSeq" id="WP_276233468.1">
    <property type="nucleotide sequence ID" value="NZ_CP119802.1"/>
</dbReference>
<evidence type="ECO:0000259" key="1">
    <source>
        <dbReference type="Pfam" id="PF23374"/>
    </source>
</evidence>
<dbReference type="Pfam" id="PF23375">
    <property type="entry name" value="DUF7094"/>
    <property type="match status" value="1"/>
</dbReference>
<dbReference type="AlphaFoldDB" id="A0ABD5ZPF9"/>
<feature type="domain" description="Fibronectin-III type-like" evidence="1">
    <location>
        <begin position="354"/>
        <end position="425"/>
    </location>
</feature>
<gene>
    <name evidence="4" type="ORF">ACFQJ4_08445</name>
</gene>
<dbReference type="Proteomes" id="UP001596398">
    <property type="component" value="Unassembled WGS sequence"/>
</dbReference>
<comment type="caution">
    <text evidence="4">The sequence shown here is derived from an EMBL/GenBank/DDBJ whole genome shotgun (WGS) entry which is preliminary data.</text>
</comment>
<evidence type="ECO:0000313" key="4">
    <source>
        <dbReference type="EMBL" id="MFC7235338.1"/>
    </source>
</evidence>
<protein>
    <recommendedName>
        <fullName evidence="6">LPP20 lipoprotein</fullName>
    </recommendedName>
</protein>
<keyword evidence="5" id="KW-1185">Reference proteome</keyword>
<evidence type="ECO:0000313" key="5">
    <source>
        <dbReference type="Proteomes" id="UP001596398"/>
    </source>
</evidence>
<evidence type="ECO:0000259" key="3">
    <source>
        <dbReference type="Pfam" id="PF23379"/>
    </source>
</evidence>
<evidence type="ECO:0008006" key="6">
    <source>
        <dbReference type="Google" id="ProtNLM"/>
    </source>
</evidence>